<proteinExistence type="predicted"/>
<dbReference type="Proteomes" id="UP000289193">
    <property type="component" value="Unassembled WGS sequence"/>
</dbReference>
<evidence type="ECO:0000313" key="1">
    <source>
        <dbReference type="EMBL" id="AXH12845.1"/>
    </source>
</evidence>
<evidence type="ECO:0000313" key="4">
    <source>
        <dbReference type="Proteomes" id="UP000289193"/>
    </source>
</evidence>
<dbReference type="KEGG" id="hbv:ABIV_1856"/>
<dbReference type="RefSeq" id="WP_114839662.1">
    <property type="nucleotide sequence ID" value="NZ_CP031217.1"/>
</dbReference>
<dbReference type="SUPFAM" id="SSF160387">
    <property type="entry name" value="NosL/MerB-like"/>
    <property type="match status" value="1"/>
</dbReference>
<reference evidence="2 4" key="1">
    <citation type="submission" date="2017-10" db="EMBL/GenBank/DDBJ databases">
        <title>Genomics of the genus Arcobacter.</title>
        <authorList>
            <person name="Perez-Cataluna A."/>
            <person name="Figueras M.J."/>
        </authorList>
    </citation>
    <scope>NUCLEOTIDE SEQUENCE [LARGE SCALE GENOMIC DNA]</scope>
    <source>
        <strain evidence="2 4">CECT 7835</strain>
    </source>
</reference>
<dbReference type="Proteomes" id="UP000253850">
    <property type="component" value="Chromosome"/>
</dbReference>
<dbReference type="AlphaFoldDB" id="A0AAX2A542"/>
<dbReference type="InterPro" id="IPR008719">
    <property type="entry name" value="N2O_reductase_NosL"/>
</dbReference>
<name>A0AAX2A542_9BACT</name>
<gene>
    <name evidence="1" type="ORF">ABIV_1856</name>
    <name evidence="2" type="ORF">CRV05_12185</name>
</gene>
<accession>A0AAX2A542</accession>
<dbReference type="Pfam" id="PF05573">
    <property type="entry name" value="NosL"/>
    <property type="match status" value="1"/>
</dbReference>
<evidence type="ECO:0000313" key="3">
    <source>
        <dbReference type="Proteomes" id="UP000253850"/>
    </source>
</evidence>
<organism evidence="2 4">
    <name type="scientific">Halarcobacter bivalviorum</name>
    <dbReference type="NCBI Taxonomy" id="663364"/>
    <lineage>
        <taxon>Bacteria</taxon>
        <taxon>Pseudomonadati</taxon>
        <taxon>Campylobacterota</taxon>
        <taxon>Epsilonproteobacteria</taxon>
        <taxon>Campylobacterales</taxon>
        <taxon>Arcobacteraceae</taxon>
        <taxon>Halarcobacter</taxon>
    </lineage>
</organism>
<evidence type="ECO:0000313" key="2">
    <source>
        <dbReference type="EMBL" id="RXK09030.1"/>
    </source>
</evidence>
<sequence length="163" mass="18863">MKNLLNIILFCCFILGLNLNAKESYSMNFDKETKGLIRKFLVYKNPSWVGKVVNKESKEYFFVSPKSMLEFYFNPQKWPDANIKTQDEIKELIVTDYSTLKAIDAKKAYYVYGSNKISPAGDDLPAFKTYEEAEKFAKNNNGKRVLSFKELKNSLIQLLNGRI</sequence>
<protein>
    <submittedName>
        <fullName evidence="1">NosL domain-containing protein</fullName>
    </submittedName>
</protein>
<dbReference type="PANTHER" id="PTHR41247:SF1">
    <property type="entry name" value="HTH-TYPE TRANSCRIPTIONAL REPRESSOR YCNK"/>
    <property type="match status" value="1"/>
</dbReference>
<dbReference type="PANTHER" id="PTHR41247">
    <property type="entry name" value="HTH-TYPE TRANSCRIPTIONAL REPRESSOR YCNK"/>
    <property type="match status" value="1"/>
</dbReference>
<keyword evidence="4" id="KW-1185">Reference proteome</keyword>
<dbReference type="EMBL" id="PDKM01000008">
    <property type="protein sequence ID" value="RXK09030.1"/>
    <property type="molecule type" value="Genomic_DNA"/>
</dbReference>
<dbReference type="EMBL" id="CP031217">
    <property type="protein sequence ID" value="AXH12845.1"/>
    <property type="molecule type" value="Genomic_DNA"/>
</dbReference>
<dbReference type="Gene3D" id="3.30.70.2050">
    <property type="match status" value="1"/>
</dbReference>
<reference evidence="1 3" key="2">
    <citation type="submission" date="2018-07" db="EMBL/GenBank/DDBJ databases">
        <title>Complete genome of the Arcobacter bivalviorum type strain LMG 26154.</title>
        <authorList>
            <person name="Miller W.G."/>
            <person name="Yee E."/>
            <person name="Bono J.L."/>
        </authorList>
    </citation>
    <scope>NUCLEOTIDE SEQUENCE [LARGE SCALE GENOMIC DNA]</scope>
    <source>
        <strain evidence="1 3">LMG 26154</strain>
    </source>
</reference>